<sequence>MSIACSEETETLPKDTTTFYHLCYVTSGNVIAGASTPFTFHVPTESELVAVEDPTDPGMLVFRSRVAQLQDNLQKRNDDYDQLSLKHRILEENMQVLKKELDKSDEALKTAKETVTELFTNKQGLEIDNKVLQERLVQFQQETHTIGQLEEQLTQIKSEKEVVEGQLKELRDEHDSIKKQFEDNQKGFLALKMENVDLVANMSKNYELLQEKSRLVESQASTIRCLQQDCERSTQALKEQVQLVESLSQRSEVLSEKLRALAAEHNAMVMENIELSKKSSSHAKVEELQKENTQLKKLLQETFDAADPTKIHHERANRLEEEKEMLQAMLENLEEHHSKCANKIQLLSSELRVLKNGEPSNERRSSEQSDPAGGIFEVVRTVASNFGNLIVPQESPVQKQPTRSGPPSNSSSEDLDSKGFEVNGEAMKAKLQQVRHQKSELSTQLVSLRHNMSEMNRELSEVKQDNSCKKNRIEVLELELRAAKEELMKIKKRKQDSDYGMLIGEHIEALTSGLPAISKFNEQVGILSQLQQKMESEKLENEELKRKVVDLLMKDSDMCSELQEMRDKYDDICEQLEIMKKTSQAETIDMLGKALDDSEFKKRDAETKLKQEVENRARLEQQVTALRAESVGKVSVDCSRKMQEHINSLELQLGEMDKFSNYMKKFIHFTFDERRNKPINCPLCPTEFPYTAEKKFAAHFKDQHMK</sequence>
<feature type="coiled-coil region" evidence="1">
    <location>
        <begin position="431"/>
        <end position="493"/>
    </location>
</feature>
<evidence type="ECO:0000313" key="4">
    <source>
        <dbReference type="Proteomes" id="UP000466442"/>
    </source>
</evidence>
<evidence type="ECO:0000256" key="1">
    <source>
        <dbReference type="SAM" id="Coils"/>
    </source>
</evidence>
<feature type="compositionally biased region" description="Polar residues" evidence="2">
    <location>
        <begin position="395"/>
        <end position="412"/>
    </location>
</feature>
<dbReference type="InterPro" id="IPR051002">
    <property type="entry name" value="UBA_autophagy_assoc_protein"/>
</dbReference>
<evidence type="ECO:0000256" key="2">
    <source>
        <dbReference type="SAM" id="MobiDB-lite"/>
    </source>
</evidence>
<feature type="coiled-coil region" evidence="1">
    <location>
        <begin position="66"/>
        <end position="180"/>
    </location>
</feature>
<keyword evidence="4" id="KW-1185">Reference proteome</keyword>
<proteinExistence type="predicted"/>
<feature type="coiled-coil region" evidence="1">
    <location>
        <begin position="244"/>
        <end position="350"/>
    </location>
</feature>
<protein>
    <submittedName>
        <fullName evidence="3">Uncharacterized protein</fullName>
    </submittedName>
</protein>
<dbReference type="PANTHER" id="PTHR31915">
    <property type="entry name" value="SKICH DOMAIN-CONTAINING PROTEIN"/>
    <property type="match status" value="1"/>
</dbReference>
<dbReference type="PANTHER" id="PTHR31915:SF6">
    <property type="entry name" value="SKICH DOMAIN-CONTAINING PROTEIN"/>
    <property type="match status" value="1"/>
</dbReference>
<name>A0A6A4JGG0_APOLU</name>
<dbReference type="OrthoDB" id="10015001at2759"/>
<gene>
    <name evidence="3" type="ORF">GE061_002805</name>
</gene>
<accession>A0A6A4JGG0</accession>
<dbReference type="Proteomes" id="UP000466442">
    <property type="component" value="Unassembled WGS sequence"/>
</dbReference>
<comment type="caution">
    <text evidence="3">The sequence shown here is derived from an EMBL/GenBank/DDBJ whole genome shotgun (WGS) entry which is preliminary data.</text>
</comment>
<dbReference type="AlphaFoldDB" id="A0A6A4JGG0"/>
<reference evidence="3" key="1">
    <citation type="journal article" date="2021" name="Mol. Ecol. Resour.">
        <title>Apolygus lucorum genome provides insights into omnivorousness and mesophyll feeding.</title>
        <authorList>
            <person name="Liu Y."/>
            <person name="Liu H."/>
            <person name="Wang H."/>
            <person name="Huang T."/>
            <person name="Liu B."/>
            <person name="Yang B."/>
            <person name="Yin L."/>
            <person name="Li B."/>
            <person name="Zhang Y."/>
            <person name="Zhang S."/>
            <person name="Jiang F."/>
            <person name="Zhang X."/>
            <person name="Ren Y."/>
            <person name="Wang B."/>
            <person name="Wang S."/>
            <person name="Lu Y."/>
            <person name="Wu K."/>
            <person name="Fan W."/>
            <person name="Wang G."/>
        </authorList>
    </citation>
    <scope>NUCLEOTIDE SEQUENCE</scope>
    <source>
        <strain evidence="3">12Hb</strain>
    </source>
</reference>
<evidence type="ECO:0000313" key="3">
    <source>
        <dbReference type="EMBL" id="KAF6204464.1"/>
    </source>
</evidence>
<organism evidence="3 4">
    <name type="scientific">Apolygus lucorum</name>
    <name type="common">Small green plant bug</name>
    <name type="synonym">Lygocoris lucorum</name>
    <dbReference type="NCBI Taxonomy" id="248454"/>
    <lineage>
        <taxon>Eukaryota</taxon>
        <taxon>Metazoa</taxon>
        <taxon>Ecdysozoa</taxon>
        <taxon>Arthropoda</taxon>
        <taxon>Hexapoda</taxon>
        <taxon>Insecta</taxon>
        <taxon>Pterygota</taxon>
        <taxon>Neoptera</taxon>
        <taxon>Paraneoptera</taxon>
        <taxon>Hemiptera</taxon>
        <taxon>Heteroptera</taxon>
        <taxon>Panheteroptera</taxon>
        <taxon>Cimicomorpha</taxon>
        <taxon>Miridae</taxon>
        <taxon>Mirini</taxon>
        <taxon>Apolygus</taxon>
    </lineage>
</organism>
<feature type="coiled-coil region" evidence="1">
    <location>
        <begin position="527"/>
        <end position="629"/>
    </location>
</feature>
<dbReference type="Gene3D" id="2.60.40.2840">
    <property type="match status" value="1"/>
</dbReference>
<feature type="region of interest" description="Disordered" evidence="2">
    <location>
        <begin position="391"/>
        <end position="418"/>
    </location>
</feature>
<dbReference type="EMBL" id="WIXP02000010">
    <property type="protein sequence ID" value="KAF6204464.1"/>
    <property type="molecule type" value="Genomic_DNA"/>
</dbReference>
<keyword evidence="1" id="KW-0175">Coiled coil</keyword>